<name>A0A0E9QCK0_ANGAN</name>
<protein>
    <submittedName>
        <fullName evidence="1">Uncharacterized protein</fullName>
    </submittedName>
</protein>
<reference evidence="1" key="1">
    <citation type="submission" date="2014-11" db="EMBL/GenBank/DDBJ databases">
        <authorList>
            <person name="Amaro Gonzalez C."/>
        </authorList>
    </citation>
    <scope>NUCLEOTIDE SEQUENCE</scope>
</reference>
<organism evidence="1">
    <name type="scientific">Anguilla anguilla</name>
    <name type="common">European freshwater eel</name>
    <name type="synonym">Muraena anguilla</name>
    <dbReference type="NCBI Taxonomy" id="7936"/>
    <lineage>
        <taxon>Eukaryota</taxon>
        <taxon>Metazoa</taxon>
        <taxon>Chordata</taxon>
        <taxon>Craniata</taxon>
        <taxon>Vertebrata</taxon>
        <taxon>Euteleostomi</taxon>
        <taxon>Actinopterygii</taxon>
        <taxon>Neopterygii</taxon>
        <taxon>Teleostei</taxon>
        <taxon>Anguilliformes</taxon>
        <taxon>Anguillidae</taxon>
        <taxon>Anguilla</taxon>
    </lineage>
</organism>
<proteinExistence type="predicted"/>
<reference evidence="1" key="2">
    <citation type="journal article" date="2015" name="Fish Shellfish Immunol.">
        <title>Early steps in the European eel (Anguilla anguilla)-Vibrio vulnificus interaction in the gills: Role of the RtxA13 toxin.</title>
        <authorList>
            <person name="Callol A."/>
            <person name="Pajuelo D."/>
            <person name="Ebbesson L."/>
            <person name="Teles M."/>
            <person name="MacKenzie S."/>
            <person name="Amaro C."/>
        </authorList>
    </citation>
    <scope>NUCLEOTIDE SEQUENCE</scope>
</reference>
<accession>A0A0E9QCK0</accession>
<dbReference type="EMBL" id="GBXM01094063">
    <property type="protein sequence ID" value="JAH14514.1"/>
    <property type="molecule type" value="Transcribed_RNA"/>
</dbReference>
<sequence>MLRWVRQDLNKPLSATTGLNKIKRRLLKKDRPNISTTFRKT</sequence>
<dbReference type="AlphaFoldDB" id="A0A0E9QCK0"/>
<evidence type="ECO:0000313" key="1">
    <source>
        <dbReference type="EMBL" id="JAH14514.1"/>
    </source>
</evidence>